<keyword evidence="1" id="KW-0479">Metal-binding</keyword>
<evidence type="ECO:0000256" key="1">
    <source>
        <dbReference type="ARBA" id="ARBA00022723"/>
    </source>
</evidence>
<sequence length="122" mass="13009">MKAVVLCGKGQVEFREVPEPVIGDDDILLEVKACGICGSDLHFYYGRLEPMGQVPFIMGHEFAGVIAGIGKNVSDYWKIGDRVVSENTGDACGRCPSCAAGNFVACAHRQTMGCSMDGGFTK</sequence>
<dbReference type="InterPro" id="IPR050129">
    <property type="entry name" value="Zn_alcohol_dh"/>
</dbReference>
<gene>
    <name evidence="5" type="ORF">KTH89_03780</name>
</gene>
<dbReference type="EMBL" id="JAHQCW010000004">
    <property type="protein sequence ID" value="MBU9735644.1"/>
    <property type="molecule type" value="Genomic_DNA"/>
</dbReference>
<dbReference type="Gene3D" id="3.90.180.10">
    <property type="entry name" value="Medium-chain alcohol dehydrogenases, catalytic domain"/>
    <property type="match status" value="1"/>
</dbReference>
<name>A0A949JVZ1_9FIRM</name>
<keyword evidence="6" id="KW-1185">Reference proteome</keyword>
<dbReference type="PANTHER" id="PTHR43401:SF2">
    <property type="entry name" value="L-THREONINE 3-DEHYDROGENASE"/>
    <property type="match status" value="1"/>
</dbReference>
<dbReference type="PROSITE" id="PS00059">
    <property type="entry name" value="ADH_ZINC"/>
    <property type="match status" value="1"/>
</dbReference>
<keyword evidence="3" id="KW-0560">Oxidoreductase</keyword>
<dbReference type="SUPFAM" id="SSF50129">
    <property type="entry name" value="GroES-like"/>
    <property type="match status" value="1"/>
</dbReference>
<dbReference type="PANTHER" id="PTHR43401">
    <property type="entry name" value="L-THREONINE 3-DEHYDROGENASE"/>
    <property type="match status" value="1"/>
</dbReference>
<feature type="domain" description="Alcohol dehydrogenase-like N-terminal" evidence="4">
    <location>
        <begin position="23"/>
        <end position="121"/>
    </location>
</feature>
<dbReference type="AlphaFoldDB" id="A0A949JVZ1"/>
<dbReference type="Pfam" id="PF08240">
    <property type="entry name" value="ADH_N"/>
    <property type="match status" value="1"/>
</dbReference>
<dbReference type="Proteomes" id="UP000712157">
    <property type="component" value="Unassembled WGS sequence"/>
</dbReference>
<evidence type="ECO:0000313" key="6">
    <source>
        <dbReference type="Proteomes" id="UP000712157"/>
    </source>
</evidence>
<dbReference type="GO" id="GO:0008270">
    <property type="term" value="F:zinc ion binding"/>
    <property type="evidence" value="ECO:0007669"/>
    <property type="project" value="InterPro"/>
</dbReference>
<dbReference type="InterPro" id="IPR011032">
    <property type="entry name" value="GroES-like_sf"/>
</dbReference>
<reference evidence="5" key="1">
    <citation type="submission" date="2021-06" db="EMBL/GenBank/DDBJ databases">
        <title>Description of novel taxa of the family Lachnospiraceae.</title>
        <authorList>
            <person name="Chaplin A.V."/>
            <person name="Sokolova S.R."/>
            <person name="Pikina A.P."/>
            <person name="Korzhanova M."/>
            <person name="Belova V."/>
            <person name="Korostin D."/>
            <person name="Efimov B.A."/>
        </authorList>
    </citation>
    <scope>NUCLEOTIDE SEQUENCE</scope>
    <source>
        <strain evidence="5">ASD5720</strain>
    </source>
</reference>
<evidence type="ECO:0000259" key="4">
    <source>
        <dbReference type="Pfam" id="PF08240"/>
    </source>
</evidence>
<organism evidence="5 6">
    <name type="scientific">Diplocloster agilis</name>
    <dbReference type="NCBI Taxonomy" id="2850323"/>
    <lineage>
        <taxon>Bacteria</taxon>
        <taxon>Bacillati</taxon>
        <taxon>Bacillota</taxon>
        <taxon>Clostridia</taxon>
        <taxon>Lachnospirales</taxon>
        <taxon>Lachnospiraceae</taxon>
        <taxon>Diplocloster</taxon>
    </lineage>
</organism>
<dbReference type="InterPro" id="IPR002328">
    <property type="entry name" value="ADH_Zn_CS"/>
</dbReference>
<dbReference type="GO" id="GO:0016491">
    <property type="term" value="F:oxidoreductase activity"/>
    <property type="evidence" value="ECO:0007669"/>
    <property type="project" value="UniProtKB-KW"/>
</dbReference>
<proteinExistence type="predicted"/>
<dbReference type="InterPro" id="IPR013154">
    <property type="entry name" value="ADH-like_N"/>
</dbReference>
<evidence type="ECO:0000313" key="5">
    <source>
        <dbReference type="EMBL" id="MBU9735644.1"/>
    </source>
</evidence>
<dbReference type="RefSeq" id="WP_158342278.1">
    <property type="nucleotide sequence ID" value="NZ_JAHQCW010000004.1"/>
</dbReference>
<accession>A0A949JVZ1</accession>
<keyword evidence="2" id="KW-0862">Zinc</keyword>
<protein>
    <submittedName>
        <fullName evidence="5">Alcohol dehydrogenase catalytic domain-containing protein</fullName>
    </submittedName>
</protein>
<comment type="caution">
    <text evidence="5">The sequence shown here is derived from an EMBL/GenBank/DDBJ whole genome shotgun (WGS) entry which is preliminary data.</text>
</comment>
<evidence type="ECO:0000256" key="2">
    <source>
        <dbReference type="ARBA" id="ARBA00022833"/>
    </source>
</evidence>
<evidence type="ECO:0000256" key="3">
    <source>
        <dbReference type="ARBA" id="ARBA00023002"/>
    </source>
</evidence>